<dbReference type="OrthoDB" id="100006at2759"/>
<dbReference type="STRING" id="400682.A0A1X7V4F0"/>
<feature type="transmembrane region" description="Helical" evidence="5">
    <location>
        <begin position="95"/>
        <end position="117"/>
    </location>
</feature>
<evidence type="ECO:0000256" key="1">
    <source>
        <dbReference type="ARBA" id="ARBA00004141"/>
    </source>
</evidence>
<comment type="subcellular location">
    <subcellularLocation>
        <location evidence="1">Membrane</location>
        <topology evidence="1">Multi-pass membrane protein</topology>
    </subcellularLocation>
</comment>
<evidence type="ECO:0000313" key="7">
    <source>
        <dbReference type="EnsemblMetazoa" id="Aqu2.1.35125_001"/>
    </source>
</evidence>
<evidence type="ECO:0000256" key="3">
    <source>
        <dbReference type="ARBA" id="ARBA00022989"/>
    </source>
</evidence>
<feature type="transmembrane region" description="Helical" evidence="5">
    <location>
        <begin position="239"/>
        <end position="255"/>
    </location>
</feature>
<evidence type="ECO:0000256" key="5">
    <source>
        <dbReference type="SAM" id="Phobius"/>
    </source>
</evidence>
<evidence type="ECO:0000259" key="6">
    <source>
        <dbReference type="PROSITE" id="PS50261"/>
    </source>
</evidence>
<keyword evidence="3 5" id="KW-1133">Transmembrane helix</keyword>
<dbReference type="GO" id="GO:0005886">
    <property type="term" value="C:plasma membrane"/>
    <property type="evidence" value="ECO:0007669"/>
    <property type="project" value="TreeGrafter"/>
</dbReference>
<dbReference type="eggNOG" id="ENOG502QTGV">
    <property type="taxonomic scope" value="Eukaryota"/>
</dbReference>
<dbReference type="GO" id="GO:0004930">
    <property type="term" value="F:G protein-coupled receptor activity"/>
    <property type="evidence" value="ECO:0007669"/>
    <property type="project" value="TreeGrafter"/>
</dbReference>
<dbReference type="Pfam" id="PF11970">
    <property type="entry name" value="GPR_Gpa2_C"/>
    <property type="match status" value="1"/>
</dbReference>
<dbReference type="PANTHER" id="PTHR23112">
    <property type="entry name" value="G PROTEIN-COUPLED RECEPTOR 157-RELATED"/>
    <property type="match status" value="1"/>
</dbReference>
<protein>
    <recommendedName>
        <fullName evidence="6">G-protein coupled receptors family 2 profile 2 domain-containing protein</fullName>
    </recommendedName>
</protein>
<dbReference type="InterPro" id="IPR022596">
    <property type="entry name" value="GPR1/2/3_C"/>
</dbReference>
<dbReference type="InParanoid" id="A0A1X7V4F0"/>
<feature type="transmembrane region" description="Helical" evidence="5">
    <location>
        <begin position="20"/>
        <end position="43"/>
    </location>
</feature>
<accession>A0A1X7V4F0</accession>
<dbReference type="Gene3D" id="1.20.1070.10">
    <property type="entry name" value="Rhodopsin 7-helix transmembrane proteins"/>
    <property type="match status" value="1"/>
</dbReference>
<proteinExistence type="predicted"/>
<feature type="transmembrane region" description="Helical" evidence="5">
    <location>
        <begin position="55"/>
        <end position="75"/>
    </location>
</feature>
<dbReference type="GO" id="GO:0007166">
    <property type="term" value="P:cell surface receptor signaling pathway"/>
    <property type="evidence" value="ECO:0007669"/>
    <property type="project" value="InterPro"/>
</dbReference>
<evidence type="ECO:0000256" key="4">
    <source>
        <dbReference type="ARBA" id="ARBA00023136"/>
    </source>
</evidence>
<dbReference type="PANTHER" id="PTHR23112:SF43">
    <property type="entry name" value="CYCLIC AMP RECEPTOR-LIKE PROTEIN A"/>
    <property type="match status" value="1"/>
</dbReference>
<gene>
    <name evidence="7" type="primary">105312306</name>
</gene>
<dbReference type="GO" id="GO:0007189">
    <property type="term" value="P:adenylate cyclase-activating G protein-coupled receptor signaling pathway"/>
    <property type="evidence" value="ECO:0007669"/>
    <property type="project" value="TreeGrafter"/>
</dbReference>
<feature type="transmembrane region" description="Helical" evidence="5">
    <location>
        <begin position="267"/>
        <end position="292"/>
    </location>
</feature>
<name>A0A1X7V4F0_AMPQE</name>
<keyword evidence="8" id="KW-1185">Reference proteome</keyword>
<dbReference type="InterPro" id="IPR017981">
    <property type="entry name" value="GPCR_2-like_7TM"/>
</dbReference>
<organism evidence="7">
    <name type="scientific">Amphimedon queenslandica</name>
    <name type="common">Sponge</name>
    <dbReference type="NCBI Taxonomy" id="400682"/>
    <lineage>
        <taxon>Eukaryota</taxon>
        <taxon>Metazoa</taxon>
        <taxon>Porifera</taxon>
        <taxon>Demospongiae</taxon>
        <taxon>Heteroscleromorpha</taxon>
        <taxon>Haplosclerida</taxon>
        <taxon>Niphatidae</taxon>
        <taxon>Amphimedon</taxon>
    </lineage>
</organism>
<feature type="transmembrane region" description="Helical" evidence="5">
    <location>
        <begin position="129"/>
        <end position="150"/>
    </location>
</feature>
<feature type="domain" description="G-protein coupled receptors family 2 profile 2" evidence="6">
    <location>
        <begin position="20"/>
        <end position="295"/>
    </location>
</feature>
<sequence length="347" mass="40850">MEFNSSTNCTMLDNEKYDGLVVVQIIFSTVSCVLLLCMIGLIVLFKEYQFFSQRLILYVAVCSLIYSLINSINFFGREAQNASSALEDLCMAVGFFNQASFCWELMSVTIIMIDIFIKIVFKRQTEKFELFYVILIIFVPLSFSWIPFIYKAYGPAGTFCWIRERTFNNETYCPLFWHGIYLRFFLYYGPLYILFFALFILILSTWCIIRKRHKQWRNSQLDYQLVHLEQILEKEVRSLFAYPVIFIVVNIIPFAHRVYGIYSTSDITYFVLSLITVILFSTQGSIIMIAFLSYPETRKKMKWIEIKAAFRRWRGKEDAAIREYLVGESTERADSILPTNTEYTKIV</sequence>
<keyword evidence="2 5" id="KW-0812">Transmembrane</keyword>
<evidence type="ECO:0000256" key="2">
    <source>
        <dbReference type="ARBA" id="ARBA00022692"/>
    </source>
</evidence>
<feature type="transmembrane region" description="Helical" evidence="5">
    <location>
        <begin position="185"/>
        <end position="209"/>
    </location>
</feature>
<dbReference type="SUPFAM" id="SSF81321">
    <property type="entry name" value="Family A G protein-coupled receptor-like"/>
    <property type="match status" value="1"/>
</dbReference>
<reference evidence="8" key="1">
    <citation type="journal article" date="2010" name="Nature">
        <title>The Amphimedon queenslandica genome and the evolution of animal complexity.</title>
        <authorList>
            <person name="Srivastava M."/>
            <person name="Simakov O."/>
            <person name="Chapman J."/>
            <person name="Fahey B."/>
            <person name="Gauthier M.E."/>
            <person name="Mitros T."/>
            <person name="Richards G.S."/>
            <person name="Conaco C."/>
            <person name="Dacre M."/>
            <person name="Hellsten U."/>
            <person name="Larroux C."/>
            <person name="Putnam N.H."/>
            <person name="Stanke M."/>
            <person name="Adamska M."/>
            <person name="Darling A."/>
            <person name="Degnan S.M."/>
            <person name="Oakley T.H."/>
            <person name="Plachetzki D.C."/>
            <person name="Zhai Y."/>
            <person name="Adamski M."/>
            <person name="Calcino A."/>
            <person name="Cummins S.F."/>
            <person name="Goodstein D.M."/>
            <person name="Harris C."/>
            <person name="Jackson D.J."/>
            <person name="Leys S.P."/>
            <person name="Shu S."/>
            <person name="Woodcroft B.J."/>
            <person name="Vervoort M."/>
            <person name="Kosik K.S."/>
            <person name="Manning G."/>
            <person name="Degnan B.M."/>
            <person name="Rokhsar D.S."/>
        </authorList>
    </citation>
    <scope>NUCLEOTIDE SEQUENCE [LARGE SCALE GENOMIC DNA]</scope>
</reference>
<evidence type="ECO:0000313" key="8">
    <source>
        <dbReference type="Proteomes" id="UP000007879"/>
    </source>
</evidence>
<dbReference type="EnsemblMetazoa" id="Aqu2.1.35125_001">
    <property type="protein sequence ID" value="Aqu2.1.35125_001"/>
    <property type="gene ID" value="Aqu2.1.35125"/>
</dbReference>
<dbReference type="Proteomes" id="UP000007879">
    <property type="component" value="Unassembled WGS sequence"/>
</dbReference>
<dbReference type="EnsemblMetazoa" id="XM_011404851.1">
    <property type="protein sequence ID" value="XP_011403153.1"/>
    <property type="gene ID" value="LOC105312306"/>
</dbReference>
<dbReference type="PROSITE" id="PS50261">
    <property type="entry name" value="G_PROTEIN_RECEP_F2_4"/>
    <property type="match status" value="1"/>
</dbReference>
<dbReference type="AlphaFoldDB" id="A0A1X7V4F0"/>
<reference evidence="7" key="2">
    <citation type="submission" date="2017-05" db="UniProtKB">
        <authorList>
            <consortium name="EnsemblMetazoa"/>
        </authorList>
    </citation>
    <scope>IDENTIFICATION</scope>
</reference>
<dbReference type="KEGG" id="aqu:105312306"/>
<keyword evidence="4 5" id="KW-0472">Membrane</keyword>